<reference evidence="3 4" key="1">
    <citation type="submission" date="2023-10" db="EMBL/GenBank/DDBJ databases">
        <title>Chromosome-scale genome assembly provides insights into flower coloration mechanisms of Canna indica.</title>
        <authorList>
            <person name="Li C."/>
        </authorList>
    </citation>
    <scope>NUCLEOTIDE SEQUENCE [LARGE SCALE GENOMIC DNA]</scope>
    <source>
        <tissue evidence="3">Flower</tissue>
    </source>
</reference>
<dbReference type="InterPro" id="IPR019398">
    <property type="entry name" value="Pre-rRNA_process_TSR2"/>
</dbReference>
<protein>
    <submittedName>
        <fullName evidence="3">Pre-rRNA-processing protein TSR2 isoform X3</fullName>
    </submittedName>
</protein>
<dbReference type="EMBL" id="CP136893">
    <property type="protein sequence ID" value="WOL03123.1"/>
    <property type="molecule type" value="Genomic_DNA"/>
</dbReference>
<keyword evidence="4" id="KW-1185">Reference proteome</keyword>
<accession>A0AAQ3K6R9</accession>
<dbReference type="AlphaFoldDB" id="A0AAQ3K6R9"/>
<evidence type="ECO:0000313" key="3">
    <source>
        <dbReference type="EMBL" id="WOL03123.1"/>
    </source>
</evidence>
<sequence>MDSYNGMNRGAPSRSLSPESLFRLSEGISLVLSRWAALQVAIRNEWGGEDSRRKYDEFASTLLSLFSESNVLLSIDDLESALEEKMVLTFNTMVDDGSVEEIAEQLMLIAEECIQQNYEV</sequence>
<dbReference type="GO" id="GO:0006364">
    <property type="term" value="P:rRNA processing"/>
    <property type="evidence" value="ECO:0007669"/>
    <property type="project" value="UniProtKB-KW"/>
</dbReference>
<comment type="similarity">
    <text evidence="1">Belongs to the TSR2 family.</text>
</comment>
<dbReference type="Pfam" id="PF10273">
    <property type="entry name" value="WGG"/>
    <property type="match status" value="1"/>
</dbReference>
<proteinExistence type="inferred from homology"/>
<evidence type="ECO:0000256" key="2">
    <source>
        <dbReference type="ARBA" id="ARBA00022552"/>
    </source>
</evidence>
<name>A0AAQ3K6R9_9LILI</name>
<dbReference type="Proteomes" id="UP001327560">
    <property type="component" value="Chromosome 4"/>
</dbReference>
<gene>
    <name evidence="3" type="ORF">Cni_G11843</name>
</gene>
<evidence type="ECO:0000256" key="1">
    <source>
        <dbReference type="ARBA" id="ARBA00006524"/>
    </source>
</evidence>
<evidence type="ECO:0000313" key="4">
    <source>
        <dbReference type="Proteomes" id="UP001327560"/>
    </source>
</evidence>
<organism evidence="3 4">
    <name type="scientific">Canna indica</name>
    <name type="common">Indian-shot</name>
    <dbReference type="NCBI Taxonomy" id="4628"/>
    <lineage>
        <taxon>Eukaryota</taxon>
        <taxon>Viridiplantae</taxon>
        <taxon>Streptophyta</taxon>
        <taxon>Embryophyta</taxon>
        <taxon>Tracheophyta</taxon>
        <taxon>Spermatophyta</taxon>
        <taxon>Magnoliopsida</taxon>
        <taxon>Liliopsida</taxon>
        <taxon>Zingiberales</taxon>
        <taxon>Cannaceae</taxon>
        <taxon>Canna</taxon>
    </lineage>
</organism>
<dbReference type="PANTHER" id="PTHR21250">
    <property type="entry name" value="PRE-RRNA-PROCESSING PROTEIN TSR2 HOMOLOG"/>
    <property type="match status" value="1"/>
</dbReference>
<keyword evidence="2" id="KW-0698">rRNA processing</keyword>